<dbReference type="Proteomes" id="UP001632037">
    <property type="component" value="Unassembled WGS sequence"/>
</dbReference>
<evidence type="ECO:0000313" key="2">
    <source>
        <dbReference type="Proteomes" id="UP001632037"/>
    </source>
</evidence>
<reference evidence="1 2" key="1">
    <citation type="submission" date="2024-09" db="EMBL/GenBank/DDBJ databases">
        <title>Genome sequencing and assembly of Phytophthora oleae, isolate VK10A, causative agent of rot of olive drupes.</title>
        <authorList>
            <person name="Conti Taguali S."/>
            <person name="Riolo M."/>
            <person name="La Spada F."/>
            <person name="Cacciola S.O."/>
            <person name="Dionisio G."/>
        </authorList>
    </citation>
    <scope>NUCLEOTIDE SEQUENCE [LARGE SCALE GENOMIC DNA]</scope>
    <source>
        <strain evidence="1 2">VK10A</strain>
    </source>
</reference>
<protein>
    <submittedName>
        <fullName evidence="1">Uncharacterized protein</fullName>
    </submittedName>
</protein>
<evidence type="ECO:0000313" key="1">
    <source>
        <dbReference type="EMBL" id="KAL3662282.1"/>
    </source>
</evidence>
<gene>
    <name evidence="1" type="ORF">V7S43_012610</name>
</gene>
<comment type="caution">
    <text evidence="1">The sequence shown here is derived from an EMBL/GenBank/DDBJ whole genome shotgun (WGS) entry which is preliminary data.</text>
</comment>
<proteinExistence type="predicted"/>
<name>A0ABD3F616_9STRA</name>
<organism evidence="1 2">
    <name type="scientific">Phytophthora oleae</name>
    <dbReference type="NCBI Taxonomy" id="2107226"/>
    <lineage>
        <taxon>Eukaryota</taxon>
        <taxon>Sar</taxon>
        <taxon>Stramenopiles</taxon>
        <taxon>Oomycota</taxon>
        <taxon>Peronosporomycetes</taxon>
        <taxon>Peronosporales</taxon>
        <taxon>Peronosporaceae</taxon>
        <taxon>Phytophthora</taxon>
    </lineage>
</organism>
<keyword evidence="2" id="KW-1185">Reference proteome</keyword>
<dbReference type="AlphaFoldDB" id="A0ABD3F616"/>
<accession>A0ABD3F616</accession>
<sequence length="52" mass="5938">MPNFIRLQRERKQVFHHQAAKLPASAHYARADPDADAQVRRHIHQAVALGRG</sequence>
<dbReference type="EMBL" id="JBIMZQ010000032">
    <property type="protein sequence ID" value="KAL3662282.1"/>
    <property type="molecule type" value="Genomic_DNA"/>
</dbReference>